<dbReference type="EMBL" id="SLVM01000011">
    <property type="protein sequence ID" value="TCM84586.1"/>
    <property type="molecule type" value="Genomic_DNA"/>
</dbReference>
<proteinExistence type="predicted"/>
<dbReference type="InterPro" id="IPR036365">
    <property type="entry name" value="PGBD-like_sf"/>
</dbReference>
<feature type="chain" id="PRO_5020302533" evidence="2">
    <location>
        <begin position="25"/>
        <end position="466"/>
    </location>
</feature>
<evidence type="ECO:0000256" key="2">
    <source>
        <dbReference type="SAM" id="SignalP"/>
    </source>
</evidence>
<keyword evidence="2" id="KW-0732">Signal</keyword>
<comment type="caution">
    <text evidence="4">The sequence shown here is derived from an EMBL/GenBank/DDBJ whole genome shotgun (WGS) entry which is preliminary data.</text>
</comment>
<dbReference type="Proteomes" id="UP000295277">
    <property type="component" value="Unassembled WGS sequence"/>
</dbReference>
<dbReference type="SUPFAM" id="SSF47090">
    <property type="entry name" value="PGBD-like"/>
    <property type="match status" value="1"/>
</dbReference>
<evidence type="ECO:0000313" key="5">
    <source>
        <dbReference type="Proteomes" id="UP000295277"/>
    </source>
</evidence>
<dbReference type="InterPro" id="IPR036366">
    <property type="entry name" value="PGBDSf"/>
</dbReference>
<gene>
    <name evidence="4" type="ORF">EV216_11167</name>
</gene>
<protein>
    <submittedName>
        <fullName evidence="4">Putative peptidoglycan binding protein</fullName>
    </submittedName>
</protein>
<evidence type="ECO:0000259" key="3">
    <source>
        <dbReference type="Pfam" id="PF01471"/>
    </source>
</evidence>
<dbReference type="AlphaFoldDB" id="A0A4R1YUN1"/>
<feature type="region of interest" description="Disordered" evidence="1">
    <location>
        <begin position="50"/>
        <end position="70"/>
    </location>
</feature>
<feature type="signal peptide" evidence="2">
    <location>
        <begin position="1"/>
        <end position="24"/>
    </location>
</feature>
<accession>A0A4R1YUN1</accession>
<feature type="region of interest" description="Disordered" evidence="1">
    <location>
        <begin position="442"/>
        <end position="466"/>
    </location>
</feature>
<evidence type="ECO:0000256" key="1">
    <source>
        <dbReference type="SAM" id="MobiDB-lite"/>
    </source>
</evidence>
<organism evidence="4 5">
    <name type="scientific">Rhodovulum steppense</name>
    <dbReference type="NCBI Taxonomy" id="540251"/>
    <lineage>
        <taxon>Bacteria</taxon>
        <taxon>Pseudomonadati</taxon>
        <taxon>Pseudomonadota</taxon>
        <taxon>Alphaproteobacteria</taxon>
        <taxon>Rhodobacterales</taxon>
        <taxon>Paracoccaceae</taxon>
        <taxon>Rhodovulum</taxon>
    </lineage>
</organism>
<keyword evidence="5" id="KW-1185">Reference proteome</keyword>
<dbReference type="Gene3D" id="1.10.101.10">
    <property type="entry name" value="PGBD-like superfamily/PGBD"/>
    <property type="match status" value="1"/>
</dbReference>
<dbReference type="InterPro" id="IPR002477">
    <property type="entry name" value="Peptidoglycan-bd-like"/>
</dbReference>
<reference evidence="4 5" key="1">
    <citation type="submission" date="2019-03" db="EMBL/GenBank/DDBJ databases">
        <title>Genomic Encyclopedia of Type Strains, Phase IV (KMG-IV): sequencing the most valuable type-strain genomes for metagenomic binning, comparative biology and taxonomic classification.</title>
        <authorList>
            <person name="Goeker M."/>
        </authorList>
    </citation>
    <scope>NUCLEOTIDE SEQUENCE [LARGE SCALE GENOMIC DNA]</scope>
    <source>
        <strain evidence="4 5">DSM 21153</strain>
    </source>
</reference>
<dbReference type="Pfam" id="PF01471">
    <property type="entry name" value="PG_binding_1"/>
    <property type="match status" value="1"/>
</dbReference>
<name>A0A4R1YUN1_9RHOB</name>
<sequence>MMKKKFAMACLAASVAATPATQVAAGGSDIAGGIIGGIIGGVIVNEANKNRQRPQQQVRRTAPNPGVSAATRAQNREVQTSLNYFGFPAGTPDGVLGRNSRNAISQYQAFMGYAPTGTLNLYERDFLVTSYHRAIAGGPATTQMVAANPLGTRGLLQTYQQQLVGGGMAAPMMPAAPVQPGTTVVINPQQPVPQPPVTTTVVVPAAPPAPAAAVAATAAAGAVAATPALPNFLSQGSGQSLASQCNKVSLVTNSNGGFTTAASMTDAGFVLEEQFCLARTYAIAEGEELAARIPGVTPDQIAEQCAGFGPALKDQVAALSFKPRDQVLEDVRGFVMGSGMPPAQLAGTARVCLSVGYRTDNMDVAIGSGLLLAALGEDVYAELMGHHLAQGFGAARRVDLALDWYDTALGAADRGVVPVFAPAQPERADLIRKAAYRLGGRDDGASLSTGESRPQPAALPTFAIDN</sequence>
<evidence type="ECO:0000313" key="4">
    <source>
        <dbReference type="EMBL" id="TCM84586.1"/>
    </source>
</evidence>
<feature type="domain" description="Peptidoglycan binding-like" evidence="3">
    <location>
        <begin position="76"/>
        <end position="120"/>
    </location>
</feature>